<comment type="similarity">
    <text evidence="1 4">Belongs to the eukaryotic ribosomal protein eL33 family.</text>
</comment>
<dbReference type="STRING" id="399550.Smar_0295"/>
<keyword evidence="2 4" id="KW-0689">Ribosomal protein</keyword>
<keyword evidence="3 4" id="KW-0687">Ribonucleoprotein</keyword>
<dbReference type="InterPro" id="IPR009000">
    <property type="entry name" value="Transl_B-barrel_sf"/>
</dbReference>
<dbReference type="SUPFAM" id="SSF50447">
    <property type="entry name" value="Translation proteins"/>
    <property type="match status" value="1"/>
</dbReference>
<protein>
    <recommendedName>
        <fullName evidence="4">Large ribosomal subunit protein eL33</fullName>
    </recommendedName>
</protein>
<dbReference type="GO" id="GO:0003735">
    <property type="term" value="F:structural constituent of ribosome"/>
    <property type="evidence" value="ECO:0007669"/>
    <property type="project" value="InterPro"/>
</dbReference>
<reference evidence="5 6" key="2">
    <citation type="journal article" date="2009" name="Stand. Genomic Sci.">
        <title>Complete genome sequence of Staphylothermus marinus Stetter and Fiala 1986 type strain F1.</title>
        <authorList>
            <person name="Anderson I.J."/>
            <person name="Sun H."/>
            <person name="Lapidus A."/>
            <person name="Copeland A."/>
            <person name="Glavina Del Rio T."/>
            <person name="Tice H."/>
            <person name="Dalin E."/>
            <person name="Lucas S."/>
            <person name="Barry K."/>
            <person name="Land M."/>
            <person name="Richardson P."/>
            <person name="Huber H."/>
            <person name="Kyrpides N.C."/>
        </authorList>
    </citation>
    <scope>NUCLEOTIDE SEQUENCE [LARGE SCALE GENOMIC DNA]</scope>
    <source>
        <strain evidence="6">ATCC 43588 / DSM 3639 / JCM 9404 / F1</strain>
    </source>
</reference>
<dbReference type="EMBL" id="CP000575">
    <property type="protein sequence ID" value="ABN69408.1"/>
    <property type="molecule type" value="Genomic_DNA"/>
</dbReference>
<name>A3DL98_STAMF</name>
<dbReference type="KEGG" id="smr:Smar_0295"/>
<evidence type="ECO:0000256" key="3">
    <source>
        <dbReference type="ARBA" id="ARBA00023274"/>
    </source>
</evidence>
<dbReference type="OrthoDB" id="14403at2157"/>
<dbReference type="HOGENOM" id="CLU_100745_3_1_2"/>
<evidence type="ECO:0000313" key="6">
    <source>
        <dbReference type="Proteomes" id="UP000000254"/>
    </source>
</evidence>
<dbReference type="NCBIfam" id="NF003326">
    <property type="entry name" value="PRK04337.1"/>
    <property type="match status" value="1"/>
</dbReference>
<dbReference type="Gene3D" id="2.40.10.190">
    <property type="entry name" value="translation elongation factor selb, chain A, domain 4"/>
    <property type="match status" value="1"/>
</dbReference>
<dbReference type="HAMAP" id="MF_00573">
    <property type="entry name" value="Ribosomal_eL33"/>
    <property type="match status" value="1"/>
</dbReference>
<accession>A3DL98</accession>
<dbReference type="eggNOG" id="arCOG04304">
    <property type="taxonomic scope" value="Archaea"/>
</dbReference>
<evidence type="ECO:0000313" key="5">
    <source>
        <dbReference type="EMBL" id="ABN69408.1"/>
    </source>
</evidence>
<reference evidence="6" key="1">
    <citation type="journal article" date="2009" name="BMC Genomics">
        <title>The complete genome sequence of Staphylothermus marinus reveals differences in sulfur metabolism among heterotrophic Crenarchaeota.</title>
        <authorList>
            <person name="Anderson I.J."/>
            <person name="Dharmarajan L."/>
            <person name="Rodriguez J."/>
            <person name="Hooper S."/>
            <person name="Porat I."/>
            <person name="Ulrich L.E."/>
            <person name="Elkins J.G."/>
            <person name="Mavromatis K."/>
            <person name="Sun H."/>
            <person name="Land M."/>
            <person name="Lapidus A."/>
            <person name="Lucas S."/>
            <person name="Barry K."/>
            <person name="Huber H."/>
            <person name="Zhulin I.B."/>
            <person name="Whitman W.B."/>
            <person name="Mukhopadhyay B."/>
            <person name="Woese C."/>
            <person name="Bristow J."/>
            <person name="Kyrpides N."/>
        </authorList>
    </citation>
    <scope>NUCLEOTIDE SEQUENCE [LARGE SCALE GENOMIC DNA]</scope>
    <source>
        <strain evidence="6">ATCC 43588 / DSM 3639 / JCM 9404 / F1</strain>
    </source>
</reference>
<dbReference type="GeneID" id="4906921"/>
<evidence type="ECO:0000256" key="1">
    <source>
        <dbReference type="ARBA" id="ARBA00009269"/>
    </source>
</evidence>
<dbReference type="InterPro" id="IPR038661">
    <property type="entry name" value="Ribosomal_eL33_sf"/>
</dbReference>
<dbReference type="RefSeq" id="WP_011838599.1">
    <property type="nucleotide sequence ID" value="NC_009033.1"/>
</dbReference>
<keyword evidence="6" id="KW-1185">Reference proteome</keyword>
<evidence type="ECO:0000256" key="2">
    <source>
        <dbReference type="ARBA" id="ARBA00022980"/>
    </source>
</evidence>
<dbReference type="GO" id="GO:0006412">
    <property type="term" value="P:translation"/>
    <property type="evidence" value="ECO:0007669"/>
    <property type="project" value="UniProtKB-UniRule"/>
</dbReference>
<dbReference type="GO" id="GO:0005840">
    <property type="term" value="C:ribosome"/>
    <property type="evidence" value="ECO:0007669"/>
    <property type="project" value="UniProtKB-KW"/>
</dbReference>
<dbReference type="GO" id="GO:1990904">
    <property type="term" value="C:ribonucleoprotein complex"/>
    <property type="evidence" value="ECO:0007669"/>
    <property type="project" value="UniProtKB-KW"/>
</dbReference>
<proteinExistence type="inferred from homology"/>
<dbReference type="Pfam" id="PF01247">
    <property type="entry name" value="Ribosomal_L35Ae"/>
    <property type="match status" value="1"/>
</dbReference>
<dbReference type="Proteomes" id="UP000000254">
    <property type="component" value="Chromosome"/>
</dbReference>
<gene>
    <name evidence="4" type="primary">rpl35ae</name>
    <name evidence="5" type="ordered locus">Smar_0295</name>
</gene>
<dbReference type="AlphaFoldDB" id="A3DL98"/>
<organism evidence="5 6">
    <name type="scientific">Staphylothermus marinus (strain ATCC 43588 / DSM 3639 / JCM 9404 / F1)</name>
    <dbReference type="NCBI Taxonomy" id="399550"/>
    <lineage>
        <taxon>Archaea</taxon>
        <taxon>Thermoproteota</taxon>
        <taxon>Thermoprotei</taxon>
        <taxon>Desulfurococcales</taxon>
        <taxon>Desulfurococcaceae</taxon>
        <taxon>Staphylothermus</taxon>
    </lineage>
</organism>
<sequence>MIRAPGLIISFRRGPRYQYNRQVLIKILDENIPRRSLVGARVEYVDKHGNRYVGRIVRVHGKGWNNVYRAIFYHGLPGQAINSRVVVIKK</sequence>
<dbReference type="InterPro" id="IPR001780">
    <property type="entry name" value="Ribosomal_eL33"/>
</dbReference>
<evidence type="ECO:0000256" key="4">
    <source>
        <dbReference type="HAMAP-Rule" id="MF_00573"/>
    </source>
</evidence>